<comment type="caution">
    <text evidence="11">The sequence shown here is derived from an EMBL/GenBank/DDBJ whole genome shotgun (WGS) entry which is preliminary data.</text>
</comment>
<keyword evidence="12" id="KW-1185">Reference proteome</keyword>
<dbReference type="InterPro" id="IPR017452">
    <property type="entry name" value="GPCR_Rhodpsn_7TM"/>
</dbReference>
<dbReference type="Pfam" id="PF00001">
    <property type="entry name" value="7tm_1"/>
    <property type="match status" value="1"/>
</dbReference>
<evidence type="ECO:0000256" key="6">
    <source>
        <dbReference type="ARBA" id="ARBA00023136"/>
    </source>
</evidence>
<dbReference type="PRINTS" id="PR00237">
    <property type="entry name" value="GPCRRHODOPSN"/>
</dbReference>
<keyword evidence="4 9" id="KW-1133">Transmembrane helix</keyword>
<proteinExistence type="inferred from homology"/>
<keyword evidence="5" id="KW-0297">G-protein coupled receptor</keyword>
<reference evidence="11 12" key="1">
    <citation type="submission" date="2021-06" db="EMBL/GenBank/DDBJ databases">
        <title>Caerostris darwini draft genome.</title>
        <authorList>
            <person name="Kono N."/>
            <person name="Arakawa K."/>
        </authorList>
    </citation>
    <scope>NUCLEOTIDE SEQUENCE [LARGE SCALE GENOMIC DNA]</scope>
</reference>
<dbReference type="Proteomes" id="UP001054837">
    <property type="component" value="Unassembled WGS sequence"/>
</dbReference>
<sequence length="199" mass="23129">MNTQSGCTQHMANTEKGMPLELYSLWHQYPWQLGTLTCILRSVVSEATAYASILTIMTFSCEQYYAVCHPLHQTTKSKIKRAFRNIVIIWLVSFVTAAPYGFFTKVNYITLEDGEQIMESAWCGFPFNDPNRKWETLMLCSTFLFFVVPMTLITVLYFRISLTLYRARNLYRIDTAGEERSDGHRARIRSRMVVIKMLC</sequence>
<evidence type="ECO:0000313" key="11">
    <source>
        <dbReference type="EMBL" id="GIY65548.1"/>
    </source>
</evidence>
<feature type="transmembrane region" description="Helical" evidence="9">
    <location>
        <begin position="82"/>
        <end position="103"/>
    </location>
</feature>
<feature type="transmembrane region" description="Helical" evidence="9">
    <location>
        <begin position="136"/>
        <end position="158"/>
    </location>
</feature>
<evidence type="ECO:0000256" key="7">
    <source>
        <dbReference type="ARBA" id="ARBA00023170"/>
    </source>
</evidence>
<dbReference type="InterPro" id="IPR000276">
    <property type="entry name" value="GPCR_Rhodpsn"/>
</dbReference>
<dbReference type="Gene3D" id="1.20.1070.10">
    <property type="entry name" value="Rhodopsin 7-helix transmembrane proteins"/>
    <property type="match status" value="1"/>
</dbReference>
<keyword evidence="6 9" id="KW-0472">Membrane</keyword>
<dbReference type="PROSITE" id="PS50262">
    <property type="entry name" value="G_PROTEIN_RECEP_F1_2"/>
    <property type="match status" value="1"/>
</dbReference>
<keyword evidence="8" id="KW-0807">Transducer</keyword>
<evidence type="ECO:0000313" key="12">
    <source>
        <dbReference type="Proteomes" id="UP001054837"/>
    </source>
</evidence>
<evidence type="ECO:0000256" key="5">
    <source>
        <dbReference type="ARBA" id="ARBA00023040"/>
    </source>
</evidence>
<keyword evidence="11" id="KW-0527">Neuropeptide</keyword>
<keyword evidence="7 11" id="KW-0675">Receptor</keyword>
<dbReference type="PANTHER" id="PTHR24243:SF208">
    <property type="entry name" value="PYROKININ-1 RECEPTOR"/>
    <property type="match status" value="1"/>
</dbReference>
<dbReference type="SUPFAM" id="SSF81321">
    <property type="entry name" value="Family A G protein-coupled receptor-like"/>
    <property type="match status" value="1"/>
</dbReference>
<name>A0AAV4V6A2_9ARAC</name>
<organism evidence="11 12">
    <name type="scientific">Caerostris darwini</name>
    <dbReference type="NCBI Taxonomy" id="1538125"/>
    <lineage>
        <taxon>Eukaryota</taxon>
        <taxon>Metazoa</taxon>
        <taxon>Ecdysozoa</taxon>
        <taxon>Arthropoda</taxon>
        <taxon>Chelicerata</taxon>
        <taxon>Arachnida</taxon>
        <taxon>Araneae</taxon>
        <taxon>Araneomorphae</taxon>
        <taxon>Entelegynae</taxon>
        <taxon>Araneoidea</taxon>
        <taxon>Araneidae</taxon>
        <taxon>Caerostris</taxon>
    </lineage>
</organism>
<protein>
    <submittedName>
        <fullName evidence="11">Neuropeptides capa receptor</fullName>
    </submittedName>
</protein>
<keyword evidence="3 9" id="KW-0812">Transmembrane</keyword>
<dbReference type="PANTHER" id="PTHR24243">
    <property type="entry name" value="G-PROTEIN COUPLED RECEPTOR"/>
    <property type="match status" value="1"/>
</dbReference>
<dbReference type="GO" id="GO:0005886">
    <property type="term" value="C:plasma membrane"/>
    <property type="evidence" value="ECO:0007669"/>
    <property type="project" value="TreeGrafter"/>
</dbReference>
<evidence type="ECO:0000256" key="8">
    <source>
        <dbReference type="ARBA" id="ARBA00023224"/>
    </source>
</evidence>
<dbReference type="AlphaFoldDB" id="A0AAV4V6A2"/>
<comment type="subcellular location">
    <subcellularLocation>
        <location evidence="1">Membrane</location>
        <topology evidence="1">Multi-pass membrane protein</topology>
    </subcellularLocation>
</comment>
<evidence type="ECO:0000256" key="4">
    <source>
        <dbReference type="ARBA" id="ARBA00022989"/>
    </source>
</evidence>
<comment type="similarity">
    <text evidence="2">Belongs to the G-protein coupled receptor 1 family.</text>
</comment>
<accession>A0AAV4V6A2</accession>
<dbReference type="GO" id="GO:0008188">
    <property type="term" value="F:neuropeptide receptor activity"/>
    <property type="evidence" value="ECO:0007669"/>
    <property type="project" value="TreeGrafter"/>
</dbReference>
<evidence type="ECO:0000256" key="3">
    <source>
        <dbReference type="ARBA" id="ARBA00022692"/>
    </source>
</evidence>
<evidence type="ECO:0000256" key="1">
    <source>
        <dbReference type="ARBA" id="ARBA00004141"/>
    </source>
</evidence>
<feature type="domain" description="G-protein coupled receptors family 1 profile" evidence="10">
    <location>
        <begin position="31"/>
        <end position="199"/>
    </location>
</feature>
<evidence type="ECO:0000256" key="2">
    <source>
        <dbReference type="ARBA" id="ARBA00010663"/>
    </source>
</evidence>
<dbReference type="EMBL" id="BPLQ01012450">
    <property type="protein sequence ID" value="GIY65548.1"/>
    <property type="molecule type" value="Genomic_DNA"/>
</dbReference>
<gene>
    <name evidence="11" type="primary">CapaR</name>
    <name evidence="11" type="ORF">CDAR_199681</name>
</gene>
<evidence type="ECO:0000259" key="10">
    <source>
        <dbReference type="PROSITE" id="PS50262"/>
    </source>
</evidence>
<evidence type="ECO:0000256" key="9">
    <source>
        <dbReference type="SAM" id="Phobius"/>
    </source>
</evidence>